<feature type="chain" id="PRO_5009678690" evidence="1">
    <location>
        <begin position="21"/>
        <end position="528"/>
    </location>
</feature>
<dbReference type="Proteomes" id="UP000182034">
    <property type="component" value="Unassembled WGS sequence"/>
</dbReference>
<dbReference type="AlphaFoldDB" id="A0A1K2IX80"/>
<evidence type="ECO:0000256" key="1">
    <source>
        <dbReference type="SAM" id="SignalP"/>
    </source>
</evidence>
<evidence type="ECO:0000313" key="3">
    <source>
        <dbReference type="Proteomes" id="UP000182034"/>
    </source>
</evidence>
<reference evidence="3" key="1">
    <citation type="submission" date="2016-10" db="EMBL/GenBank/DDBJ databases">
        <authorList>
            <person name="Varghese N."/>
            <person name="Submissions S."/>
        </authorList>
    </citation>
    <scope>NUCLEOTIDE SEQUENCE [LARGE SCALE GENOMIC DNA]</scope>
    <source>
        <strain evidence="3">SUR2</strain>
    </source>
</reference>
<name>A0A1K2IX80_9FLAO</name>
<keyword evidence="3" id="KW-1185">Reference proteome</keyword>
<organism evidence="2 3">
    <name type="scientific">Chryseobacterium limigenitum</name>
    <dbReference type="NCBI Taxonomy" id="1612149"/>
    <lineage>
        <taxon>Bacteria</taxon>
        <taxon>Pseudomonadati</taxon>
        <taxon>Bacteroidota</taxon>
        <taxon>Flavobacteriia</taxon>
        <taxon>Flavobacteriales</taxon>
        <taxon>Weeksellaceae</taxon>
        <taxon>Chryseobacterium group</taxon>
        <taxon>Chryseobacterium</taxon>
    </lineage>
</organism>
<gene>
    <name evidence="2" type="ORF">SAMN05216324_13513</name>
</gene>
<dbReference type="EMBL" id="FPKW01000035">
    <property type="protein sequence ID" value="SFZ97041.1"/>
    <property type="molecule type" value="Genomic_DNA"/>
</dbReference>
<protein>
    <submittedName>
        <fullName evidence="2">Uncharacterized protein</fullName>
    </submittedName>
</protein>
<accession>A0A1K2IX80</accession>
<dbReference type="STRING" id="1612149.SAMN05216324_13513"/>
<evidence type="ECO:0000313" key="2">
    <source>
        <dbReference type="EMBL" id="SFZ97041.1"/>
    </source>
</evidence>
<sequence>MNIKYMITALLIALATAANAQIRFPDINQNTSSSAASSAFLDASSNAINNGIPNVAKGIIYPRVDLSTFVAFGGAPIGAPSSYPTQYDGFMVYNTKVGGVAGVGATQGTLTAGYWFYENKSTRITDGIWKPLGVIDNPWKNLNGTIATSVSDSIVFKGTSVGINVDNPEATLEVNGSVKLSNLSSTNIGSNLLIEDGIGNVQKISLDDLKVLINKNTIPGTDIEALDLQTIASGLIHIDDVRGSNTTWRHDFASSLINTNTTVTLPVNLISSANLKIDFKVPLPSEDYIVIATVKTISLNLIGAYNYQLNVLVADKTKNGFTLNVLEEKEGGRENYIEYIVMYDKSRAMAVATGPNTFTKQQYHTALLSDKGAYAATSLSMYATNHLAGNITLNGDLRTDALKTSDVKYYGEFGQGALNSQTNTRSYTSDNVFHKAICPDNRIVTGIQIYATTYLDGYMKVQCTALNPGYTTQPSPGVIDTQGPGVNDDNKVHFTKCPAGQYVQGVRIYSTPFLDGDMGLYCTPIIKN</sequence>
<proteinExistence type="predicted"/>
<feature type="signal peptide" evidence="1">
    <location>
        <begin position="1"/>
        <end position="20"/>
    </location>
</feature>
<keyword evidence="1" id="KW-0732">Signal</keyword>